<dbReference type="Pfam" id="PF13377">
    <property type="entry name" value="Peripla_BP_3"/>
    <property type="match status" value="1"/>
</dbReference>
<keyword evidence="7" id="KW-1185">Reference proteome</keyword>
<evidence type="ECO:0000259" key="5">
    <source>
        <dbReference type="PROSITE" id="PS50949"/>
    </source>
</evidence>
<keyword evidence="3" id="KW-0804">Transcription</keyword>
<dbReference type="PANTHER" id="PTHR30146">
    <property type="entry name" value="LACI-RELATED TRANSCRIPTIONAL REPRESSOR"/>
    <property type="match status" value="1"/>
</dbReference>
<dbReference type="Proteomes" id="UP000665561">
    <property type="component" value="Unassembled WGS sequence"/>
</dbReference>
<gene>
    <name evidence="6" type="ORF">GT019_15345</name>
</gene>
<evidence type="ECO:0000256" key="4">
    <source>
        <dbReference type="SAM" id="MobiDB-lite"/>
    </source>
</evidence>
<comment type="caution">
    <text evidence="6">The sequence shown here is derived from an EMBL/GenBank/DDBJ whole genome shotgun (WGS) entry which is preliminary data.</text>
</comment>
<dbReference type="SUPFAM" id="SSF46785">
    <property type="entry name" value="Winged helix' DNA-binding domain"/>
    <property type="match status" value="1"/>
</dbReference>
<dbReference type="PRINTS" id="PR00035">
    <property type="entry name" value="HTHGNTR"/>
</dbReference>
<dbReference type="InterPro" id="IPR000524">
    <property type="entry name" value="Tscrpt_reg_HTH_GntR"/>
</dbReference>
<organism evidence="6 7">
    <name type="scientific">Paenibacillus glycinis</name>
    <dbReference type="NCBI Taxonomy" id="2697035"/>
    <lineage>
        <taxon>Bacteria</taxon>
        <taxon>Bacillati</taxon>
        <taxon>Bacillota</taxon>
        <taxon>Bacilli</taxon>
        <taxon>Bacillales</taxon>
        <taxon>Paenibacillaceae</taxon>
        <taxon>Paenibacillus</taxon>
    </lineage>
</organism>
<name>A0ABW9XRH6_9BACL</name>
<dbReference type="PROSITE" id="PS50949">
    <property type="entry name" value="HTH_GNTR"/>
    <property type="match status" value="1"/>
</dbReference>
<keyword evidence="2" id="KW-0238">DNA-binding</keyword>
<proteinExistence type="predicted"/>
<evidence type="ECO:0000256" key="3">
    <source>
        <dbReference type="ARBA" id="ARBA00023163"/>
    </source>
</evidence>
<evidence type="ECO:0000313" key="7">
    <source>
        <dbReference type="Proteomes" id="UP000665561"/>
    </source>
</evidence>
<protein>
    <submittedName>
        <fullName evidence="6">Substrate-binding domain-containing protein</fullName>
    </submittedName>
</protein>
<feature type="region of interest" description="Disordered" evidence="4">
    <location>
        <begin position="392"/>
        <end position="415"/>
    </location>
</feature>
<reference evidence="6 7" key="1">
    <citation type="submission" date="2020-01" db="EMBL/GenBank/DDBJ databases">
        <title>Paenibacillus soybeanensis sp. nov. isolated from the nodules of soybean (Glycine max(L.) Merr).</title>
        <authorList>
            <person name="Wang H."/>
        </authorList>
    </citation>
    <scope>NUCLEOTIDE SEQUENCE [LARGE SCALE GENOMIC DNA]</scope>
    <source>
        <strain evidence="6 7">T1</strain>
    </source>
</reference>
<dbReference type="InterPro" id="IPR036388">
    <property type="entry name" value="WH-like_DNA-bd_sf"/>
</dbReference>
<dbReference type="InterPro" id="IPR028082">
    <property type="entry name" value="Peripla_BP_I"/>
</dbReference>
<accession>A0ABW9XRH6</accession>
<evidence type="ECO:0000313" key="6">
    <source>
        <dbReference type="EMBL" id="NBD25258.1"/>
    </source>
</evidence>
<dbReference type="InterPro" id="IPR036390">
    <property type="entry name" value="WH_DNA-bd_sf"/>
</dbReference>
<evidence type="ECO:0000256" key="1">
    <source>
        <dbReference type="ARBA" id="ARBA00023015"/>
    </source>
</evidence>
<dbReference type="SUPFAM" id="SSF53822">
    <property type="entry name" value="Periplasmic binding protein-like I"/>
    <property type="match status" value="1"/>
</dbReference>
<dbReference type="EMBL" id="JAAAMV010000011">
    <property type="protein sequence ID" value="NBD25258.1"/>
    <property type="molecule type" value="Genomic_DNA"/>
</dbReference>
<dbReference type="SMART" id="SM00345">
    <property type="entry name" value="HTH_GNTR"/>
    <property type="match status" value="1"/>
</dbReference>
<dbReference type="PANTHER" id="PTHR30146:SF138">
    <property type="entry name" value="TRANSCRIPTIONAL REGULATORY PROTEIN"/>
    <property type="match status" value="1"/>
</dbReference>
<feature type="compositionally biased region" description="Basic and acidic residues" evidence="4">
    <location>
        <begin position="404"/>
        <end position="415"/>
    </location>
</feature>
<dbReference type="CDD" id="cd06267">
    <property type="entry name" value="PBP1_LacI_sugar_binding-like"/>
    <property type="match status" value="1"/>
</dbReference>
<dbReference type="Pfam" id="PF00392">
    <property type="entry name" value="GntR"/>
    <property type="match status" value="1"/>
</dbReference>
<keyword evidence="1" id="KW-0805">Transcription regulation</keyword>
<evidence type="ECO:0000256" key="2">
    <source>
        <dbReference type="ARBA" id="ARBA00023125"/>
    </source>
</evidence>
<dbReference type="RefSeq" id="WP_161744072.1">
    <property type="nucleotide sequence ID" value="NZ_JAAAMV010000011.1"/>
</dbReference>
<feature type="domain" description="HTH gntR-type" evidence="5">
    <location>
        <begin position="6"/>
        <end position="74"/>
    </location>
</feature>
<dbReference type="Gene3D" id="1.10.10.10">
    <property type="entry name" value="Winged helix-like DNA-binding domain superfamily/Winged helix DNA-binding domain"/>
    <property type="match status" value="1"/>
</dbReference>
<dbReference type="Gene3D" id="3.40.50.2300">
    <property type="match status" value="2"/>
</dbReference>
<dbReference type="CDD" id="cd07377">
    <property type="entry name" value="WHTH_GntR"/>
    <property type="match status" value="1"/>
</dbReference>
<sequence>MSMDREPLYVRIQNHFKDAIRAGRLREGDKIPTEKELLEQFDVSRITVANALGELAREGWIHRIPGRGTYVRGIPGELGGSFPPKADVVEIAADAQAAAAVPEPEPERADGGVRPRIGLVIPFIGDYFAIRLLTGMKEALQKAGYTLLAMFTFNDKEREKELIRELRDMVEALIIFPVDADVYNEEIIALKMNGYPFVLIDRYLPGVETNTVHADGALAAKLAVEHLWDLGHRRIAICADTPVSTASVDDRVNGFMAALAAKGAMINPALLLTDFKVNGAEAGPGHPLVRTIASRAATAYIALNSTLGLHIAAHAKATGLEVPRDLSIVTFDNPSRGSLDEQGTFTYIDQNEGGIGRRAGELILEILNGEKNRLVPYRRIVMEPRLIVRGTTGAAPDAVSRKSPATEKEKTADSP</sequence>
<dbReference type="InterPro" id="IPR046335">
    <property type="entry name" value="LacI/GalR-like_sensor"/>
</dbReference>